<evidence type="ECO:0000256" key="3">
    <source>
        <dbReference type="ARBA" id="ARBA00022695"/>
    </source>
</evidence>
<keyword evidence="10" id="KW-0229">DNA integration</keyword>
<evidence type="ECO:0000256" key="6">
    <source>
        <dbReference type="ARBA" id="ARBA00022750"/>
    </source>
</evidence>
<dbReference type="Gene3D" id="3.10.10.10">
    <property type="entry name" value="HIV Type 1 Reverse Transcriptase, subunit A, domain 1"/>
    <property type="match status" value="1"/>
</dbReference>
<dbReference type="CDD" id="cd01647">
    <property type="entry name" value="RT_LTR"/>
    <property type="match status" value="1"/>
</dbReference>
<dbReference type="Gene3D" id="3.30.420.10">
    <property type="entry name" value="Ribonuclease H-like superfamily/Ribonuclease H"/>
    <property type="match status" value="1"/>
</dbReference>
<keyword evidence="7" id="KW-0255">Endonuclease</keyword>
<dbReference type="GO" id="GO:0004519">
    <property type="term" value="F:endonuclease activity"/>
    <property type="evidence" value="ECO:0007669"/>
    <property type="project" value="UniProtKB-KW"/>
</dbReference>
<dbReference type="InterPro" id="IPR021109">
    <property type="entry name" value="Peptidase_aspartic_dom_sf"/>
</dbReference>
<dbReference type="GO" id="GO:0003677">
    <property type="term" value="F:DNA binding"/>
    <property type="evidence" value="ECO:0007669"/>
    <property type="project" value="UniProtKB-KW"/>
</dbReference>
<dbReference type="Pfam" id="PF17921">
    <property type="entry name" value="Integrase_H2C2"/>
    <property type="match status" value="1"/>
</dbReference>
<accession>A0AAQ3MJ42</accession>
<keyword evidence="18" id="KW-1185">Reference proteome</keyword>
<evidence type="ECO:0000256" key="1">
    <source>
        <dbReference type="ARBA" id="ARBA00022670"/>
    </source>
</evidence>
<name>A0AAQ3MJ42_VIGMU</name>
<feature type="domain" description="CCHC-type" evidence="16">
    <location>
        <begin position="229"/>
        <end position="244"/>
    </location>
</feature>
<keyword evidence="12" id="KW-0239">DNA-directed DNA polymerase</keyword>
<dbReference type="InterPro" id="IPR001878">
    <property type="entry name" value="Znf_CCHC"/>
</dbReference>
<evidence type="ECO:0000256" key="7">
    <source>
        <dbReference type="ARBA" id="ARBA00022759"/>
    </source>
</evidence>
<evidence type="ECO:0000259" key="16">
    <source>
        <dbReference type="SMART" id="SM00343"/>
    </source>
</evidence>
<keyword evidence="2" id="KW-0808">Transferase</keyword>
<dbReference type="SMART" id="SM00343">
    <property type="entry name" value="ZnF_C2HC"/>
    <property type="match status" value="2"/>
</dbReference>
<feature type="compositionally biased region" description="Basic residues" evidence="15">
    <location>
        <begin position="207"/>
        <end position="217"/>
    </location>
</feature>
<evidence type="ECO:0000256" key="2">
    <source>
        <dbReference type="ARBA" id="ARBA00022679"/>
    </source>
</evidence>
<evidence type="ECO:0000256" key="12">
    <source>
        <dbReference type="ARBA" id="ARBA00022932"/>
    </source>
</evidence>
<proteinExistence type="predicted"/>
<dbReference type="Proteomes" id="UP001374535">
    <property type="component" value="Chromosome 11"/>
</dbReference>
<dbReference type="InterPro" id="IPR050951">
    <property type="entry name" value="Retrovirus_Pol_polyprotein"/>
</dbReference>
<dbReference type="Gene3D" id="4.10.60.10">
    <property type="entry name" value="Zinc finger, CCHC-type"/>
    <property type="match status" value="1"/>
</dbReference>
<dbReference type="GO" id="GO:0006508">
    <property type="term" value="P:proteolysis"/>
    <property type="evidence" value="ECO:0007669"/>
    <property type="project" value="UniProtKB-KW"/>
</dbReference>
<keyword evidence="14" id="KW-0233">DNA recombination</keyword>
<evidence type="ECO:0000256" key="11">
    <source>
        <dbReference type="ARBA" id="ARBA00022918"/>
    </source>
</evidence>
<evidence type="ECO:0000256" key="10">
    <source>
        <dbReference type="ARBA" id="ARBA00022908"/>
    </source>
</evidence>
<dbReference type="InterPro" id="IPR043128">
    <property type="entry name" value="Rev_trsase/Diguanyl_cyclase"/>
</dbReference>
<dbReference type="PANTHER" id="PTHR37984">
    <property type="entry name" value="PROTEIN CBG26694"/>
    <property type="match status" value="1"/>
</dbReference>
<keyword evidence="11" id="KW-0695">RNA-directed DNA polymerase</keyword>
<dbReference type="GO" id="GO:0004190">
    <property type="term" value="F:aspartic-type endopeptidase activity"/>
    <property type="evidence" value="ECO:0007669"/>
    <property type="project" value="UniProtKB-KW"/>
</dbReference>
<feature type="domain" description="CCHC-type" evidence="16">
    <location>
        <begin position="254"/>
        <end position="270"/>
    </location>
</feature>
<dbReference type="Gene3D" id="2.40.70.10">
    <property type="entry name" value="Acid Proteases"/>
    <property type="match status" value="1"/>
</dbReference>
<keyword evidence="6" id="KW-0064">Aspartyl protease</keyword>
<feature type="region of interest" description="Disordered" evidence="15">
    <location>
        <begin position="203"/>
        <end position="224"/>
    </location>
</feature>
<keyword evidence="13" id="KW-0238">DNA-binding</keyword>
<dbReference type="Pfam" id="PF03732">
    <property type="entry name" value="Retrotrans_gag"/>
    <property type="match status" value="1"/>
</dbReference>
<dbReference type="EMBL" id="CP144690">
    <property type="protein sequence ID" value="WVY91911.1"/>
    <property type="molecule type" value="Genomic_DNA"/>
</dbReference>
<organism evidence="17 18">
    <name type="scientific">Vigna mungo</name>
    <name type="common">Black gram</name>
    <name type="synonym">Phaseolus mungo</name>
    <dbReference type="NCBI Taxonomy" id="3915"/>
    <lineage>
        <taxon>Eukaryota</taxon>
        <taxon>Viridiplantae</taxon>
        <taxon>Streptophyta</taxon>
        <taxon>Embryophyta</taxon>
        <taxon>Tracheophyta</taxon>
        <taxon>Spermatophyta</taxon>
        <taxon>Magnoliopsida</taxon>
        <taxon>eudicotyledons</taxon>
        <taxon>Gunneridae</taxon>
        <taxon>Pentapetalae</taxon>
        <taxon>rosids</taxon>
        <taxon>fabids</taxon>
        <taxon>Fabales</taxon>
        <taxon>Fabaceae</taxon>
        <taxon>Papilionoideae</taxon>
        <taxon>50 kb inversion clade</taxon>
        <taxon>NPAAA clade</taxon>
        <taxon>indigoferoid/millettioid clade</taxon>
        <taxon>Phaseoleae</taxon>
        <taxon>Vigna</taxon>
    </lineage>
</organism>
<dbReference type="SUPFAM" id="SSF53098">
    <property type="entry name" value="Ribonuclease H-like"/>
    <property type="match status" value="1"/>
</dbReference>
<dbReference type="InterPro" id="IPR056924">
    <property type="entry name" value="SH3_Tf2-1"/>
</dbReference>
<keyword evidence="3" id="KW-0548">Nucleotidyltransferase</keyword>
<dbReference type="InterPro" id="IPR043502">
    <property type="entry name" value="DNA/RNA_pol_sf"/>
</dbReference>
<dbReference type="GO" id="GO:0006310">
    <property type="term" value="P:DNA recombination"/>
    <property type="evidence" value="ECO:0007669"/>
    <property type="project" value="UniProtKB-KW"/>
</dbReference>
<dbReference type="SUPFAM" id="SSF57756">
    <property type="entry name" value="Retrovirus zinc finger-like domains"/>
    <property type="match status" value="1"/>
</dbReference>
<dbReference type="InterPro" id="IPR036397">
    <property type="entry name" value="RNaseH_sf"/>
</dbReference>
<dbReference type="Gene3D" id="1.10.340.70">
    <property type="match status" value="1"/>
</dbReference>
<keyword evidence="9" id="KW-0460">Magnesium</keyword>
<sequence length="1040" mass="119714">MARQPNNQTSNADVFSRAIDRLVNAIGNNSGLNDFLRHNPQRFNGKISPDKAEAWIRGNEKIFRVIICSEEEKLAYATFLLEDEAEYWWEGMQQIMTARGERITWESFRTRFLEKVASETEFLTLQQREMTVQSYVERFEYLARFYTQTMTEEWKCQRFERGLKPELMRMIAPLEIKVFPVIVEKAKAMEQLEADLSRVMRTPKGSSFKKHQQKKPYAKPASNKSGPMKCFECGGAHYRRDCPNLTGKQADERKCFIFDKSGHLAYSCPERKALKGTPTYKSSEGKPKADLGSELVVSTPTSGHVTTSSVCVSFSIEVARGKFKVNLVGFPLQGLEVILGMDWLTTKHALIDCGQQKVVFPSLEEMKMVSSLKVLKDSMEGATCFVLVAQEKKASAEKQIANIPMVREYVDVFPEEVPGLPPSREINFSIDLVPGVGPVSIAPYRMAPAELDLLEKKFIRPSVSPWGAPVLLVKKKDGSSRLCIDYHQLNKLTIKNKYPLPRIEDLLDQLRGASVFSKIDLRSGYHQILVKPEDVQKTAFRSRYGHYEYVVMPFGVTNYLFDQKELNMRQRRWMEYLKDYDFELSYHPGKANVVADALSRKRVQVSALMVKELELIEKLRDMNLGFQFKPGQIVCSHLVITSKFLEKIKAEQLLGTDQAKDFTLGTDGILRFRSRVCVPVKSELKRMILEEGHKSRFSIHPGMTKMYKDLKEIFWWNGMKRDVANFVASFLAGRNVTVVRDSSMEVGQYRNGLRNPFTENSKRARCYLGLAELYVKEIVRLHGVPVSIMSDRDPRFTSRFWQTLQGALDHIGKWNEVLPLVEFTYNNSYHSSIDMAPFKALYGRRCRTPLCWFQDGEIVSVGPELIKQTTEKVKLIQHRMRATQSRQKSYADKRRRPLEFEEGDHVFLRVTPTTGVGRAIKTRKLTPKFIGPYEILRRIGPVAYELALPPSLANLHNVFHVSQLRKYVPDPVHVLEVDDIQVREDLSLVVGPVRVLDVQTKRLRGKDVRTVKILWNESTQEMTWELEEYMKKEYPQLFRE</sequence>
<dbReference type="Gene3D" id="3.30.70.270">
    <property type="match status" value="1"/>
</dbReference>
<dbReference type="SUPFAM" id="SSF56672">
    <property type="entry name" value="DNA/RNA polymerases"/>
    <property type="match status" value="1"/>
</dbReference>
<dbReference type="GO" id="GO:0008270">
    <property type="term" value="F:zinc ion binding"/>
    <property type="evidence" value="ECO:0007669"/>
    <property type="project" value="InterPro"/>
</dbReference>
<dbReference type="PANTHER" id="PTHR37984:SF5">
    <property type="entry name" value="PROTEIN NYNRIN-LIKE"/>
    <property type="match status" value="1"/>
</dbReference>
<evidence type="ECO:0000313" key="18">
    <source>
        <dbReference type="Proteomes" id="UP001374535"/>
    </source>
</evidence>
<dbReference type="Pfam" id="PF00078">
    <property type="entry name" value="RVT_1"/>
    <property type="match status" value="1"/>
</dbReference>
<dbReference type="InterPro" id="IPR012337">
    <property type="entry name" value="RNaseH-like_sf"/>
</dbReference>
<dbReference type="InterPro" id="IPR000477">
    <property type="entry name" value="RT_dom"/>
</dbReference>
<dbReference type="InterPro" id="IPR005162">
    <property type="entry name" value="Retrotrans_gag_dom"/>
</dbReference>
<keyword evidence="4" id="KW-0540">Nuclease</keyword>
<keyword evidence="1" id="KW-0645">Protease</keyword>
<protein>
    <recommendedName>
        <fullName evidence="16">CCHC-type domain-containing protein</fullName>
    </recommendedName>
</protein>
<evidence type="ECO:0000256" key="5">
    <source>
        <dbReference type="ARBA" id="ARBA00022723"/>
    </source>
</evidence>
<evidence type="ECO:0000313" key="17">
    <source>
        <dbReference type="EMBL" id="WVY91911.1"/>
    </source>
</evidence>
<gene>
    <name evidence="17" type="ORF">V8G54_037425</name>
</gene>
<keyword evidence="5" id="KW-0479">Metal-binding</keyword>
<evidence type="ECO:0000256" key="9">
    <source>
        <dbReference type="ARBA" id="ARBA00022842"/>
    </source>
</evidence>
<evidence type="ECO:0000256" key="8">
    <source>
        <dbReference type="ARBA" id="ARBA00022801"/>
    </source>
</evidence>
<dbReference type="GO" id="GO:0003887">
    <property type="term" value="F:DNA-directed DNA polymerase activity"/>
    <property type="evidence" value="ECO:0007669"/>
    <property type="project" value="UniProtKB-KW"/>
</dbReference>
<evidence type="ECO:0000256" key="15">
    <source>
        <dbReference type="SAM" id="MobiDB-lite"/>
    </source>
</evidence>
<dbReference type="InterPro" id="IPR036875">
    <property type="entry name" value="Znf_CCHC_sf"/>
</dbReference>
<dbReference type="Pfam" id="PF24626">
    <property type="entry name" value="SH3_Tf2-1"/>
    <property type="match status" value="1"/>
</dbReference>
<evidence type="ECO:0000256" key="4">
    <source>
        <dbReference type="ARBA" id="ARBA00022722"/>
    </source>
</evidence>
<evidence type="ECO:0000256" key="13">
    <source>
        <dbReference type="ARBA" id="ARBA00023125"/>
    </source>
</evidence>
<dbReference type="InterPro" id="IPR041588">
    <property type="entry name" value="Integrase_H2C2"/>
</dbReference>
<dbReference type="GO" id="GO:0015074">
    <property type="term" value="P:DNA integration"/>
    <property type="evidence" value="ECO:0007669"/>
    <property type="project" value="UniProtKB-KW"/>
</dbReference>
<dbReference type="Pfam" id="PF08284">
    <property type="entry name" value="RVP_2"/>
    <property type="match status" value="1"/>
</dbReference>
<dbReference type="GO" id="GO:0003964">
    <property type="term" value="F:RNA-directed DNA polymerase activity"/>
    <property type="evidence" value="ECO:0007669"/>
    <property type="project" value="UniProtKB-KW"/>
</dbReference>
<keyword evidence="8" id="KW-0378">Hydrolase</keyword>
<evidence type="ECO:0000256" key="14">
    <source>
        <dbReference type="ARBA" id="ARBA00023172"/>
    </source>
</evidence>
<reference evidence="17 18" key="1">
    <citation type="journal article" date="2023" name="Life. Sci Alliance">
        <title>Evolutionary insights into 3D genome organization and epigenetic landscape of Vigna mungo.</title>
        <authorList>
            <person name="Junaid A."/>
            <person name="Singh B."/>
            <person name="Bhatia S."/>
        </authorList>
    </citation>
    <scope>NUCLEOTIDE SEQUENCE [LARGE SCALE GENOMIC DNA]</scope>
    <source>
        <strain evidence="17">Urdbean</strain>
    </source>
</reference>
<dbReference type="AlphaFoldDB" id="A0AAQ3MJ42"/>